<feature type="domain" description="UspA" evidence="3">
    <location>
        <begin position="159"/>
        <end position="281"/>
    </location>
</feature>
<evidence type="ECO:0000259" key="3">
    <source>
        <dbReference type="Pfam" id="PF00582"/>
    </source>
</evidence>
<dbReference type="Gene3D" id="3.40.50.620">
    <property type="entry name" value="HUPs"/>
    <property type="match status" value="2"/>
</dbReference>
<accession>A0A653AG64</accession>
<evidence type="ECO:0000256" key="1">
    <source>
        <dbReference type="ARBA" id="ARBA00008791"/>
    </source>
</evidence>
<proteinExistence type="inferred from homology"/>
<sequence>MEKHLLVAVSEDKRALYGARFVGHFFSNKEGMKITLFYTTPKPPQLWENERSHETVAQQQEQARQYEKKGRRALESGRAELRAHGFKDEQLESKLLARRYSKVMDIVQEAHMGLYDAVVLGRRGLSWIEEAFEESVTKGILEQEFTFPIWMCRQHDLERRNVLVCVDGSDESLRIVDHVGFMLRDEPGHDVTLLMVDTGKSAEGREPEAVLAKSRDTLLANGVPEERVRNLVLKGSNVIKTIKKEAEEGRYAVVAVGRTGAGQGFLQKIFMGSVSWGLFRELEGLTLWVSR</sequence>
<dbReference type="AlphaFoldDB" id="A0A653AG64"/>
<organism evidence="4">
    <name type="scientific">Uncultured Desulfatiglans sp</name>
    <dbReference type="NCBI Taxonomy" id="1748965"/>
    <lineage>
        <taxon>Bacteria</taxon>
        <taxon>Pseudomonadati</taxon>
        <taxon>Thermodesulfobacteriota</taxon>
        <taxon>Desulfobacteria</taxon>
        <taxon>Desulfatiglandales</taxon>
        <taxon>Desulfatiglandaceae</taxon>
        <taxon>Desulfatiglans</taxon>
        <taxon>environmental samples</taxon>
    </lineage>
</organism>
<gene>
    <name evidence="4" type="ORF">TRIP_B50113</name>
</gene>
<dbReference type="CDD" id="cd00293">
    <property type="entry name" value="USP-like"/>
    <property type="match status" value="1"/>
</dbReference>
<feature type="domain" description="UspA" evidence="3">
    <location>
        <begin position="3"/>
        <end position="142"/>
    </location>
</feature>
<evidence type="ECO:0000256" key="2">
    <source>
        <dbReference type="SAM" id="Coils"/>
    </source>
</evidence>
<feature type="coiled-coil region" evidence="2">
    <location>
        <begin position="49"/>
        <end position="76"/>
    </location>
</feature>
<protein>
    <submittedName>
        <fullName evidence="4">Universal stress protein UspA-like protein</fullName>
    </submittedName>
</protein>
<evidence type="ECO:0000313" key="4">
    <source>
        <dbReference type="EMBL" id="VBB47053.1"/>
    </source>
</evidence>
<dbReference type="InterPro" id="IPR014729">
    <property type="entry name" value="Rossmann-like_a/b/a_fold"/>
</dbReference>
<keyword evidence="2" id="KW-0175">Coiled coil</keyword>
<name>A0A653AG64_UNCDX</name>
<dbReference type="SUPFAM" id="SSF52402">
    <property type="entry name" value="Adenine nucleotide alpha hydrolases-like"/>
    <property type="match status" value="2"/>
</dbReference>
<reference evidence="4" key="1">
    <citation type="submission" date="2018-07" db="EMBL/GenBank/DDBJ databases">
        <authorList>
            <consortium name="Genoscope - CEA"/>
            <person name="William W."/>
        </authorList>
    </citation>
    <scope>NUCLEOTIDE SEQUENCE</scope>
    <source>
        <strain evidence="4">IK1</strain>
    </source>
</reference>
<dbReference type="PANTHER" id="PTHR46268:SF6">
    <property type="entry name" value="UNIVERSAL STRESS PROTEIN UP12"/>
    <property type="match status" value="1"/>
</dbReference>
<dbReference type="EMBL" id="UPXX01000032">
    <property type="protein sequence ID" value="VBB47053.1"/>
    <property type="molecule type" value="Genomic_DNA"/>
</dbReference>
<dbReference type="InterPro" id="IPR006016">
    <property type="entry name" value="UspA"/>
</dbReference>
<dbReference type="PANTHER" id="PTHR46268">
    <property type="entry name" value="STRESS RESPONSE PROTEIN NHAX"/>
    <property type="match status" value="1"/>
</dbReference>
<comment type="similarity">
    <text evidence="1">Belongs to the universal stress protein A family.</text>
</comment>
<dbReference type="Pfam" id="PF00582">
    <property type="entry name" value="Usp"/>
    <property type="match status" value="2"/>
</dbReference>